<evidence type="ECO:0000313" key="12">
    <source>
        <dbReference type="EMBL" id="SAY39264.1"/>
    </source>
</evidence>
<proteinExistence type="inferred from homology"/>
<accession>A0A165AGL7</accession>
<evidence type="ECO:0000256" key="9">
    <source>
        <dbReference type="ARBA" id="ARBA00049152"/>
    </source>
</evidence>
<dbReference type="OrthoDB" id="9808023at2"/>
<dbReference type="EC" id="2.1.3.15" evidence="10"/>
<keyword evidence="10" id="KW-0963">Cytoplasm</keyword>
<protein>
    <recommendedName>
        <fullName evidence="10">Acetyl-coenzyme A carboxylase carboxyl transferase subunit alpha</fullName>
        <shortName evidence="10">ACCase subunit alpha</shortName>
        <shortName evidence="10">Acetyl-CoA carboxylase carboxyltransferase subunit alpha</shortName>
        <ecNumber evidence="10">2.1.3.15</ecNumber>
    </recommendedName>
</protein>
<dbReference type="GO" id="GO:0009317">
    <property type="term" value="C:acetyl-CoA carboxylase complex"/>
    <property type="evidence" value="ECO:0007669"/>
    <property type="project" value="InterPro"/>
</dbReference>
<dbReference type="NCBIfam" id="NF041504">
    <property type="entry name" value="AccA_sub"/>
    <property type="match status" value="1"/>
</dbReference>
<keyword evidence="8 10" id="KW-0275">Fatty acid biosynthesis</keyword>
<comment type="subcellular location">
    <subcellularLocation>
        <location evidence="10">Cytoplasm</location>
    </subcellularLocation>
</comment>
<dbReference type="NCBIfam" id="NF004344">
    <property type="entry name" value="PRK05724.1"/>
    <property type="match status" value="1"/>
</dbReference>
<dbReference type="GO" id="GO:0005524">
    <property type="term" value="F:ATP binding"/>
    <property type="evidence" value="ECO:0007669"/>
    <property type="project" value="UniProtKB-KW"/>
</dbReference>
<dbReference type="HAMAP" id="MF_00823">
    <property type="entry name" value="AcetylCoA_CT_alpha"/>
    <property type="match status" value="1"/>
</dbReference>
<comment type="pathway">
    <text evidence="1 10">Lipid metabolism; malonyl-CoA biosynthesis; malonyl-CoA from acetyl-CoA: step 1/1.</text>
</comment>
<keyword evidence="6 10" id="KW-0067">ATP-binding</keyword>
<dbReference type="SUPFAM" id="SSF52096">
    <property type="entry name" value="ClpP/crotonase"/>
    <property type="match status" value="1"/>
</dbReference>
<organism evidence="12 13">
    <name type="scientific">Candidatus Synechococcus spongiarum</name>
    <dbReference type="NCBI Taxonomy" id="431041"/>
    <lineage>
        <taxon>Bacteria</taxon>
        <taxon>Bacillati</taxon>
        <taxon>Cyanobacteriota</taxon>
        <taxon>Cyanophyceae</taxon>
        <taxon>Synechococcales</taxon>
        <taxon>Synechococcaceae</taxon>
        <taxon>Synechococcus</taxon>
    </lineage>
</organism>
<keyword evidence="3 10" id="KW-0808">Transferase</keyword>
<dbReference type="GO" id="GO:0006633">
    <property type="term" value="P:fatty acid biosynthetic process"/>
    <property type="evidence" value="ECO:0007669"/>
    <property type="project" value="UniProtKB-KW"/>
</dbReference>
<dbReference type="UniPathway" id="UPA00655">
    <property type="reaction ID" value="UER00711"/>
</dbReference>
<keyword evidence="5 10" id="KW-0276">Fatty acid metabolism</keyword>
<dbReference type="GO" id="GO:0016743">
    <property type="term" value="F:carboxyl- or carbamoyltransferase activity"/>
    <property type="evidence" value="ECO:0007669"/>
    <property type="project" value="UniProtKB-UniRule"/>
</dbReference>
<keyword evidence="2 10" id="KW-0444">Lipid biosynthesis</keyword>
<keyword evidence="7 10" id="KW-0443">Lipid metabolism</keyword>
<evidence type="ECO:0000256" key="4">
    <source>
        <dbReference type="ARBA" id="ARBA00022741"/>
    </source>
</evidence>
<evidence type="ECO:0000259" key="11">
    <source>
        <dbReference type="PROSITE" id="PS50989"/>
    </source>
</evidence>
<dbReference type="RefSeq" id="WP_074457740.1">
    <property type="nucleotide sequence ID" value="NZ_FITM01000145.1"/>
</dbReference>
<dbReference type="Gene3D" id="3.90.226.10">
    <property type="entry name" value="2-enoyl-CoA Hydratase, Chain A, domain 1"/>
    <property type="match status" value="1"/>
</dbReference>
<dbReference type="PANTHER" id="PTHR42853:SF3">
    <property type="entry name" value="ACETYL-COENZYME A CARBOXYLASE CARBOXYL TRANSFERASE SUBUNIT ALPHA, CHLOROPLASTIC"/>
    <property type="match status" value="1"/>
</dbReference>
<name>A0A165AGL7_9SYNE</name>
<evidence type="ECO:0000256" key="10">
    <source>
        <dbReference type="HAMAP-Rule" id="MF_00823"/>
    </source>
</evidence>
<dbReference type="NCBIfam" id="TIGR00513">
    <property type="entry name" value="accA"/>
    <property type="match status" value="1"/>
</dbReference>
<dbReference type="EMBL" id="FITM01000145">
    <property type="protein sequence ID" value="SAY39264.1"/>
    <property type="molecule type" value="Genomic_DNA"/>
</dbReference>
<keyword evidence="13" id="KW-1185">Reference proteome</keyword>
<evidence type="ECO:0000256" key="7">
    <source>
        <dbReference type="ARBA" id="ARBA00023098"/>
    </source>
</evidence>
<dbReference type="Proteomes" id="UP000182631">
    <property type="component" value="Unassembled WGS sequence"/>
</dbReference>
<gene>
    <name evidence="10" type="primary">accA</name>
    <name evidence="12" type="ORF">FLM9_1334</name>
</gene>
<evidence type="ECO:0000313" key="13">
    <source>
        <dbReference type="Proteomes" id="UP000182631"/>
    </source>
</evidence>
<dbReference type="AlphaFoldDB" id="A0A165AGL7"/>
<comment type="catalytic activity">
    <reaction evidence="9 10">
        <text>N(6)-carboxybiotinyl-L-lysyl-[protein] + acetyl-CoA = N(6)-biotinyl-L-lysyl-[protein] + malonyl-CoA</text>
        <dbReference type="Rhea" id="RHEA:54728"/>
        <dbReference type="Rhea" id="RHEA-COMP:10505"/>
        <dbReference type="Rhea" id="RHEA-COMP:10506"/>
        <dbReference type="ChEBI" id="CHEBI:57288"/>
        <dbReference type="ChEBI" id="CHEBI:57384"/>
        <dbReference type="ChEBI" id="CHEBI:83144"/>
        <dbReference type="ChEBI" id="CHEBI:83145"/>
        <dbReference type="EC" id="2.1.3.15"/>
    </reaction>
</comment>
<dbReference type="GO" id="GO:0003989">
    <property type="term" value="F:acetyl-CoA carboxylase activity"/>
    <property type="evidence" value="ECO:0007669"/>
    <property type="project" value="InterPro"/>
</dbReference>
<dbReference type="InterPro" id="IPR001095">
    <property type="entry name" value="Acetyl_CoA_COase_a_su"/>
</dbReference>
<evidence type="ECO:0000256" key="2">
    <source>
        <dbReference type="ARBA" id="ARBA00022516"/>
    </source>
</evidence>
<comment type="function">
    <text evidence="10">Component of the acetyl coenzyme A carboxylase (ACC) complex. First, biotin carboxylase catalyzes the carboxylation of biotin on its carrier protein (BCCP) and then the CO(2) group is transferred by the carboxyltransferase to acetyl-CoA to form malonyl-CoA.</text>
</comment>
<dbReference type="Pfam" id="PF03255">
    <property type="entry name" value="ACCA"/>
    <property type="match status" value="1"/>
</dbReference>
<evidence type="ECO:0000256" key="6">
    <source>
        <dbReference type="ARBA" id="ARBA00022840"/>
    </source>
</evidence>
<evidence type="ECO:0000256" key="3">
    <source>
        <dbReference type="ARBA" id="ARBA00022679"/>
    </source>
</evidence>
<evidence type="ECO:0000256" key="5">
    <source>
        <dbReference type="ARBA" id="ARBA00022832"/>
    </source>
</evidence>
<keyword evidence="12" id="KW-0436">Ligase</keyword>
<dbReference type="PROSITE" id="PS50989">
    <property type="entry name" value="COA_CT_CTER"/>
    <property type="match status" value="1"/>
</dbReference>
<comment type="similarity">
    <text evidence="10">Belongs to the AccA family.</text>
</comment>
<reference evidence="13" key="1">
    <citation type="submission" date="2016-02" db="EMBL/GenBank/DDBJ databases">
        <authorList>
            <person name="liu f."/>
        </authorList>
    </citation>
    <scope>NUCLEOTIDE SEQUENCE [LARGE SCALE GENOMIC DNA]</scope>
</reference>
<feature type="domain" description="CoA carboxyltransferase C-terminal" evidence="11">
    <location>
        <begin position="42"/>
        <end position="296"/>
    </location>
</feature>
<sequence length="328" mass="36233">MAKSSQHVLDFERPLADLEAKIQQIRLDSENSDLDVSQQVEQLEQLVAKRRQEIYANLTPSQVIQVARHPQRPNTLNYIETLCDTWYELHGDRCGNDDTALVGGVGTIDGVPLLLMGHQKGRDTKEKMARNFGMASPGGYRKALRLMRHGNRFQLPLLMFIDTSGAYAGLKAEEQGQGEAIAANLREMFALRVPILGCVIGEGGSGGALGIGIVDHLMMFEYSIYTVASPEACAAILWKDAKKAADAAQALQITARQLRDLELVDEVIPEPLGGNHAFPKQAVAALKEVILRHLKVLQALGPEELLERRYEKFRRMGRVLETGDDAIP</sequence>
<dbReference type="GO" id="GO:2001295">
    <property type="term" value="P:malonyl-CoA biosynthetic process"/>
    <property type="evidence" value="ECO:0007669"/>
    <property type="project" value="UniProtKB-UniRule"/>
</dbReference>
<dbReference type="PRINTS" id="PR01069">
    <property type="entry name" value="ACCCTRFRASEA"/>
</dbReference>
<dbReference type="PANTHER" id="PTHR42853">
    <property type="entry name" value="ACETYL-COENZYME A CARBOXYLASE CARBOXYL TRANSFERASE SUBUNIT ALPHA"/>
    <property type="match status" value="1"/>
</dbReference>
<dbReference type="InterPro" id="IPR029045">
    <property type="entry name" value="ClpP/crotonase-like_dom_sf"/>
</dbReference>
<evidence type="ECO:0000256" key="1">
    <source>
        <dbReference type="ARBA" id="ARBA00004956"/>
    </source>
</evidence>
<comment type="subunit">
    <text evidence="10">Acetyl-CoA carboxylase is a heterohexamer composed of biotin carboxyl carrier protein (AccB), biotin carboxylase (AccC) and two subunits each of ACCase subunit alpha (AccA) and ACCase subunit beta (AccD).</text>
</comment>
<keyword evidence="4 10" id="KW-0547">Nucleotide-binding</keyword>
<evidence type="ECO:0000256" key="8">
    <source>
        <dbReference type="ARBA" id="ARBA00023160"/>
    </source>
</evidence>
<dbReference type="InterPro" id="IPR011763">
    <property type="entry name" value="COA_CT_C"/>
</dbReference>